<protein>
    <submittedName>
        <fullName evidence="7">WD40 repeat-like protein</fullName>
    </submittedName>
</protein>
<keyword evidence="2 4" id="KW-0853">WD repeat</keyword>
<dbReference type="GO" id="GO:0016567">
    <property type="term" value="P:protein ubiquitination"/>
    <property type="evidence" value="ECO:0007669"/>
    <property type="project" value="TreeGrafter"/>
</dbReference>
<dbReference type="SMART" id="SM00320">
    <property type="entry name" value="WD40"/>
    <property type="match status" value="4"/>
</dbReference>
<dbReference type="Gene3D" id="2.130.10.10">
    <property type="entry name" value="YVTN repeat-like/Quinoprotein amine dehydrogenase"/>
    <property type="match status" value="1"/>
</dbReference>
<organism evidence="7 8">
    <name type="scientific">Coemansia reversa (strain ATCC 12441 / NRRL 1564)</name>
    <dbReference type="NCBI Taxonomy" id="763665"/>
    <lineage>
        <taxon>Eukaryota</taxon>
        <taxon>Fungi</taxon>
        <taxon>Fungi incertae sedis</taxon>
        <taxon>Zoopagomycota</taxon>
        <taxon>Kickxellomycotina</taxon>
        <taxon>Kickxellomycetes</taxon>
        <taxon>Kickxellales</taxon>
        <taxon>Kickxellaceae</taxon>
        <taxon>Coemansia</taxon>
    </lineage>
</organism>
<evidence type="ECO:0000259" key="6">
    <source>
        <dbReference type="Pfam" id="PF23609"/>
    </source>
</evidence>
<proteinExistence type="inferred from homology"/>
<dbReference type="Proteomes" id="UP000242474">
    <property type="component" value="Unassembled WGS sequence"/>
</dbReference>
<evidence type="ECO:0000256" key="3">
    <source>
        <dbReference type="ARBA" id="ARBA00022737"/>
    </source>
</evidence>
<gene>
    <name evidence="7" type="ORF">COEREDRAFT_6048</name>
</gene>
<dbReference type="PANTHER" id="PTHR14205">
    <property type="entry name" value="WD-REPEAT PROTEIN"/>
    <property type="match status" value="1"/>
</dbReference>
<dbReference type="InterPro" id="IPR015943">
    <property type="entry name" value="WD40/YVTN_repeat-like_dom_sf"/>
</dbReference>
<feature type="compositionally biased region" description="Acidic residues" evidence="5">
    <location>
        <begin position="327"/>
        <end position="338"/>
    </location>
</feature>
<dbReference type="PROSITE" id="PS00678">
    <property type="entry name" value="WD_REPEATS_1"/>
    <property type="match status" value="1"/>
</dbReference>
<comment type="similarity">
    <text evidence="1">Belongs to the WD repeat EIPR1 family.</text>
</comment>
<reference evidence="7 8" key="1">
    <citation type="journal article" date="2015" name="Genome Biol. Evol.">
        <title>Phylogenomic analyses indicate that early fungi evolved digesting cell walls of algal ancestors of land plants.</title>
        <authorList>
            <person name="Chang Y."/>
            <person name="Wang S."/>
            <person name="Sekimoto S."/>
            <person name="Aerts A.L."/>
            <person name="Choi C."/>
            <person name="Clum A."/>
            <person name="LaButti K.M."/>
            <person name="Lindquist E.A."/>
            <person name="Yee Ngan C."/>
            <person name="Ohm R.A."/>
            <person name="Salamov A.A."/>
            <person name="Grigoriev I.V."/>
            <person name="Spatafora J.W."/>
            <person name="Berbee M.L."/>
        </authorList>
    </citation>
    <scope>NUCLEOTIDE SEQUENCE [LARGE SCALE GENOMIC DNA]</scope>
    <source>
        <strain evidence="7 8">NRRL 1564</strain>
    </source>
</reference>
<dbReference type="InterPro" id="IPR040323">
    <property type="entry name" value="EIPR1"/>
</dbReference>
<evidence type="ECO:0000256" key="2">
    <source>
        <dbReference type="ARBA" id="ARBA00022574"/>
    </source>
</evidence>
<dbReference type="PROSITE" id="PS50294">
    <property type="entry name" value="WD_REPEATS_REGION"/>
    <property type="match status" value="1"/>
</dbReference>
<dbReference type="InterPro" id="IPR001680">
    <property type="entry name" value="WD40_rpt"/>
</dbReference>
<accession>A0A2G5BIP3</accession>
<feature type="repeat" description="WD" evidence="4">
    <location>
        <begin position="271"/>
        <end position="302"/>
    </location>
</feature>
<keyword evidence="3" id="KW-0677">Repeat</keyword>
<name>A0A2G5BIP3_COERN</name>
<dbReference type="SUPFAM" id="SSF50978">
    <property type="entry name" value="WD40 repeat-like"/>
    <property type="match status" value="1"/>
</dbReference>
<dbReference type="AlphaFoldDB" id="A0A2G5BIP3"/>
<sequence>MEVSRGASHVYGIERHTLCLAAVAGDTTSNRFVLGTLGVTEPAEIHLVDFNSDEGTLQSLVYKHEGGARALASASWDPTQLLVVGRDNTHAIGSAPSVELVELPGISPQEKFPSQESMLEQSARRIALLSDASTEPQPSPHEIICHSAAHCRQVATVASTGVGIWTFTQSAPSLVHIISAAQNSMEDIGTAAWHPTATTQLLTTDGMCVRSWDMRADTSSHQTMSIDYAHSGKVRSLDYNPNLPYIIATGGDDGSVRIWDTRNPSSELMSIANHTHWVYSVAFNPNHDQLLLSAGGDGLVNLESTVSVSSAQVVTNADSQDGLSDKGDDEGSNIDDEEIGKPSDGLVAQFDDHETSVYAACWSAADPWLFASLSFDGRMVINTVPQEEKYRILL</sequence>
<dbReference type="Pfam" id="PF00400">
    <property type="entry name" value="WD40"/>
    <property type="match status" value="1"/>
</dbReference>
<evidence type="ECO:0000313" key="7">
    <source>
        <dbReference type="EMBL" id="PIA18873.1"/>
    </source>
</evidence>
<dbReference type="OrthoDB" id="427795at2759"/>
<dbReference type="InterPro" id="IPR036322">
    <property type="entry name" value="WD40_repeat_dom_sf"/>
</dbReference>
<dbReference type="PROSITE" id="PS50082">
    <property type="entry name" value="WD_REPEATS_2"/>
    <property type="match status" value="2"/>
</dbReference>
<feature type="region of interest" description="Disordered" evidence="5">
    <location>
        <begin position="318"/>
        <end position="342"/>
    </location>
</feature>
<dbReference type="STRING" id="763665.A0A2G5BIP3"/>
<evidence type="ECO:0000256" key="1">
    <source>
        <dbReference type="ARBA" id="ARBA00005672"/>
    </source>
</evidence>
<feature type="repeat" description="WD" evidence="4">
    <location>
        <begin position="227"/>
        <end position="269"/>
    </location>
</feature>
<evidence type="ECO:0000256" key="5">
    <source>
        <dbReference type="SAM" id="MobiDB-lite"/>
    </source>
</evidence>
<dbReference type="InterPro" id="IPR019775">
    <property type="entry name" value="WD40_repeat_CS"/>
</dbReference>
<keyword evidence="8" id="KW-1185">Reference proteome</keyword>
<dbReference type="PANTHER" id="PTHR14205:SF15">
    <property type="entry name" value="EARP AND GARP COMPLEX-INTERACTING PROTEIN 1"/>
    <property type="match status" value="1"/>
</dbReference>
<evidence type="ECO:0000256" key="4">
    <source>
        <dbReference type="PROSITE-ProRule" id="PRU00221"/>
    </source>
</evidence>
<feature type="domain" description="EIPR1-like beta-propeller" evidence="6">
    <location>
        <begin position="7"/>
        <end position="302"/>
    </location>
</feature>
<dbReference type="Pfam" id="PF23609">
    <property type="entry name" value="Beta-prop_EIPR1"/>
    <property type="match status" value="1"/>
</dbReference>
<evidence type="ECO:0000313" key="8">
    <source>
        <dbReference type="Proteomes" id="UP000242474"/>
    </source>
</evidence>
<dbReference type="InterPro" id="IPR059104">
    <property type="entry name" value="Beta-prop_EIPR1-like"/>
</dbReference>
<dbReference type="EMBL" id="KZ303488">
    <property type="protein sequence ID" value="PIA18873.1"/>
    <property type="molecule type" value="Genomic_DNA"/>
</dbReference>